<organism evidence="1">
    <name type="scientific">Siphoviridae sp. ctg6Y13</name>
    <dbReference type="NCBI Taxonomy" id="2826419"/>
    <lineage>
        <taxon>Viruses</taxon>
        <taxon>Duplodnaviria</taxon>
        <taxon>Heunggongvirae</taxon>
        <taxon>Uroviricota</taxon>
        <taxon>Caudoviricetes</taxon>
    </lineage>
</organism>
<protein>
    <submittedName>
        <fullName evidence="1">Uncharacterized protein</fullName>
    </submittedName>
</protein>
<sequence>MELKGHKIKIIKNTQGIPLKIFLDDREVIGADKIEIKYSYDCSNRKKVQKISLRLIDFESLEVISQNV</sequence>
<reference evidence="1" key="1">
    <citation type="journal article" date="2021" name="Proc. Natl. Acad. Sci. U.S.A.">
        <title>A Catalog of Tens of Thousands of Viruses from Human Metagenomes Reveals Hidden Associations with Chronic Diseases.</title>
        <authorList>
            <person name="Tisza M.J."/>
            <person name="Buck C.B."/>
        </authorList>
    </citation>
    <scope>NUCLEOTIDE SEQUENCE</scope>
    <source>
        <strain evidence="1">Ctg6Y13</strain>
    </source>
</reference>
<evidence type="ECO:0000313" key="1">
    <source>
        <dbReference type="EMBL" id="DAE24090.1"/>
    </source>
</evidence>
<proteinExistence type="predicted"/>
<name>A0A8S5QYV4_9CAUD</name>
<accession>A0A8S5QYV4</accession>
<dbReference type="EMBL" id="BK015766">
    <property type="protein sequence ID" value="DAE24090.1"/>
    <property type="molecule type" value="Genomic_DNA"/>
</dbReference>